<evidence type="ECO:0000256" key="2">
    <source>
        <dbReference type="ARBA" id="ARBA00022692"/>
    </source>
</evidence>
<protein>
    <recommendedName>
        <fullName evidence="6">Yip1 domain-containing protein</fullName>
    </recommendedName>
</protein>
<feature type="transmembrane region" description="Helical" evidence="5">
    <location>
        <begin position="139"/>
        <end position="172"/>
    </location>
</feature>
<proteinExistence type="predicted"/>
<evidence type="ECO:0000256" key="4">
    <source>
        <dbReference type="ARBA" id="ARBA00023136"/>
    </source>
</evidence>
<evidence type="ECO:0000259" key="6">
    <source>
        <dbReference type="Pfam" id="PF04893"/>
    </source>
</evidence>
<evidence type="ECO:0000313" key="7">
    <source>
        <dbReference type="EMBL" id="RZD16116.1"/>
    </source>
</evidence>
<gene>
    <name evidence="7" type="ORF">EVJ46_07970</name>
</gene>
<keyword evidence="4 5" id="KW-0472">Membrane</keyword>
<dbReference type="Pfam" id="PF04893">
    <property type="entry name" value="Yip1"/>
    <property type="match status" value="1"/>
</dbReference>
<feature type="transmembrane region" description="Helical" evidence="5">
    <location>
        <begin position="184"/>
        <end position="206"/>
    </location>
</feature>
<accession>A0A519BFS8</accession>
<comment type="subcellular location">
    <subcellularLocation>
        <location evidence="1">Membrane</location>
        <topology evidence="1">Multi-pass membrane protein</topology>
    </subcellularLocation>
</comment>
<sequence>MIDFDKIKEKGFLKAFFLTWRKSLFSPEIFFGEITSSDNVLHPYFYAVIFGYINLVFSFFWEIFFFKIGFYSNYSFLPKIPLLFAHKDTITLFIIFGILILLIFFGILYSLFLLLLGVILHGFILLFGGKKHFRYTFRIICYTAGVNIFSIMPIFGYNIILSWFFALTAIGIKKTDDISTAKSIIIVLLPYIFISLIMITFIIKIITARG</sequence>
<dbReference type="Proteomes" id="UP000316562">
    <property type="component" value="Unassembled WGS sequence"/>
</dbReference>
<organism evidence="7 8">
    <name type="scientific">Acididesulfobacter guangdongensis</name>
    <dbReference type="NCBI Taxonomy" id="2597225"/>
    <lineage>
        <taxon>Bacteria</taxon>
        <taxon>Deltaproteobacteria</taxon>
        <taxon>Candidatus Acidulodesulfobacterales</taxon>
        <taxon>Candidatus Acididesulfobacter</taxon>
    </lineage>
</organism>
<dbReference type="InterPro" id="IPR006977">
    <property type="entry name" value="Yip1_dom"/>
</dbReference>
<name>A0A519BFS8_ACIG2</name>
<reference evidence="7 8" key="1">
    <citation type="journal article" date="2019" name="ISME J.">
        <title>Insights into ecological role of a new deltaproteobacterial order Candidatus Acidulodesulfobacterales by metagenomics and metatranscriptomics.</title>
        <authorList>
            <person name="Tan S."/>
            <person name="Liu J."/>
            <person name="Fang Y."/>
            <person name="Hedlund B.P."/>
            <person name="Lian Z.H."/>
            <person name="Huang L.Y."/>
            <person name="Li J.T."/>
            <person name="Huang L.N."/>
            <person name="Li W.J."/>
            <person name="Jiang H.C."/>
            <person name="Dong H.L."/>
            <person name="Shu W.S."/>
        </authorList>
    </citation>
    <scope>NUCLEOTIDE SEQUENCE [LARGE SCALE GENOMIC DNA]</scope>
    <source>
        <strain evidence="7">AP2</strain>
    </source>
</reference>
<dbReference type="AlphaFoldDB" id="A0A519BFS8"/>
<keyword evidence="3 5" id="KW-1133">Transmembrane helix</keyword>
<keyword evidence="2 5" id="KW-0812">Transmembrane</keyword>
<evidence type="ECO:0000256" key="5">
    <source>
        <dbReference type="SAM" id="Phobius"/>
    </source>
</evidence>
<evidence type="ECO:0000256" key="3">
    <source>
        <dbReference type="ARBA" id="ARBA00022989"/>
    </source>
</evidence>
<evidence type="ECO:0000256" key="1">
    <source>
        <dbReference type="ARBA" id="ARBA00004141"/>
    </source>
</evidence>
<comment type="caution">
    <text evidence="7">The sequence shown here is derived from an EMBL/GenBank/DDBJ whole genome shotgun (WGS) entry which is preliminary data.</text>
</comment>
<dbReference type="EMBL" id="SGBC01000003">
    <property type="protein sequence ID" value="RZD16116.1"/>
    <property type="molecule type" value="Genomic_DNA"/>
</dbReference>
<dbReference type="GO" id="GO:0016020">
    <property type="term" value="C:membrane"/>
    <property type="evidence" value="ECO:0007669"/>
    <property type="project" value="UniProtKB-SubCell"/>
</dbReference>
<feature type="domain" description="Yip1" evidence="6">
    <location>
        <begin position="23"/>
        <end position="201"/>
    </location>
</feature>
<feature type="transmembrane region" description="Helical" evidence="5">
    <location>
        <begin position="44"/>
        <end position="68"/>
    </location>
</feature>
<feature type="transmembrane region" description="Helical" evidence="5">
    <location>
        <begin position="89"/>
        <end position="105"/>
    </location>
</feature>
<evidence type="ECO:0000313" key="8">
    <source>
        <dbReference type="Proteomes" id="UP000316562"/>
    </source>
</evidence>